<reference evidence="1 2" key="1">
    <citation type="submission" date="2018-08" db="EMBL/GenBank/DDBJ databases">
        <title>The draft genome squence of Brumimicrobium sp. N62.</title>
        <authorList>
            <person name="Du Z.-J."/>
            <person name="Luo H.-R."/>
        </authorList>
    </citation>
    <scope>NUCLEOTIDE SEQUENCE [LARGE SCALE GENOMIC DNA]</scope>
    <source>
        <strain evidence="1 2">N62</strain>
    </source>
</reference>
<organism evidence="1 2">
    <name type="scientific">Brumimicrobium aurantiacum</name>
    <dbReference type="NCBI Taxonomy" id="1737063"/>
    <lineage>
        <taxon>Bacteria</taxon>
        <taxon>Pseudomonadati</taxon>
        <taxon>Bacteroidota</taxon>
        <taxon>Flavobacteriia</taxon>
        <taxon>Flavobacteriales</taxon>
        <taxon>Crocinitomicaceae</taxon>
        <taxon>Brumimicrobium</taxon>
    </lineage>
</organism>
<proteinExistence type="predicted"/>
<dbReference type="RefSeq" id="WP_116880639.1">
    <property type="nucleotide sequence ID" value="NZ_QURB01000003.1"/>
</dbReference>
<comment type="caution">
    <text evidence="1">The sequence shown here is derived from an EMBL/GenBank/DDBJ whole genome shotgun (WGS) entry which is preliminary data.</text>
</comment>
<dbReference type="Proteomes" id="UP000257127">
    <property type="component" value="Unassembled WGS sequence"/>
</dbReference>
<dbReference type="AlphaFoldDB" id="A0A3E1EZ16"/>
<evidence type="ECO:0000313" key="1">
    <source>
        <dbReference type="EMBL" id="RFC54805.1"/>
    </source>
</evidence>
<accession>A0A3E1EZ16</accession>
<protein>
    <submittedName>
        <fullName evidence="1">Uncharacterized protein</fullName>
    </submittedName>
</protein>
<name>A0A3E1EZ16_9FLAO</name>
<sequence>MLTKRKLLKLMDWTYGGMFIYYCPVFKHEIEFNTYLNDASEISPRIIQTINEFLAVSEEEYQFIEERLFNIFKSTYLLEETKMDFLLRSLNVDESNLLRNFIENDWILIELLWDDIHQYKNNYVKVGFYYPTDDFATYIVFENGQLKAAFAHDGKDEYPTSIFS</sequence>
<dbReference type="EMBL" id="QURB01000003">
    <property type="protein sequence ID" value="RFC54805.1"/>
    <property type="molecule type" value="Genomic_DNA"/>
</dbReference>
<gene>
    <name evidence="1" type="ORF">DXU93_07420</name>
</gene>
<evidence type="ECO:0000313" key="2">
    <source>
        <dbReference type="Proteomes" id="UP000257127"/>
    </source>
</evidence>
<keyword evidence="2" id="KW-1185">Reference proteome</keyword>